<organism evidence="2 3">
    <name type="scientific">Fusarium equiseti</name>
    <name type="common">Fusarium scirpi</name>
    <dbReference type="NCBI Taxonomy" id="61235"/>
    <lineage>
        <taxon>Eukaryota</taxon>
        <taxon>Fungi</taxon>
        <taxon>Dikarya</taxon>
        <taxon>Ascomycota</taxon>
        <taxon>Pezizomycotina</taxon>
        <taxon>Sordariomycetes</taxon>
        <taxon>Hypocreomycetidae</taxon>
        <taxon>Hypocreales</taxon>
        <taxon>Nectriaceae</taxon>
        <taxon>Fusarium</taxon>
        <taxon>Fusarium incarnatum-equiseti species complex</taxon>
    </lineage>
</organism>
<reference evidence="2" key="1">
    <citation type="submission" date="2021-05" db="EMBL/GenBank/DDBJ databases">
        <authorList>
            <person name="Khan N."/>
        </authorList>
    </citation>
    <scope>NUCLEOTIDE SEQUENCE</scope>
</reference>
<dbReference type="AlphaFoldDB" id="A0A8J2IRH6"/>
<dbReference type="PANTHER" id="PTHR31642:SF310">
    <property type="entry name" value="FATTY ALCOHOL:CAFFEOYL-COA ACYLTRANSFERASE"/>
    <property type="match status" value="1"/>
</dbReference>
<comment type="caution">
    <text evidence="2">The sequence shown here is derived from an EMBL/GenBank/DDBJ whole genome shotgun (WGS) entry which is preliminary data.</text>
</comment>
<dbReference type="GO" id="GO:0016747">
    <property type="term" value="F:acyltransferase activity, transferring groups other than amino-acyl groups"/>
    <property type="evidence" value="ECO:0007669"/>
    <property type="project" value="TreeGrafter"/>
</dbReference>
<evidence type="ECO:0000256" key="1">
    <source>
        <dbReference type="ARBA" id="ARBA00022679"/>
    </source>
</evidence>
<evidence type="ECO:0000313" key="2">
    <source>
        <dbReference type="EMBL" id="CAG7562578.1"/>
    </source>
</evidence>
<sequence>MPDARHQITKMALLSSLDQLNSSFYLRWSLVFHVKDLEKAVDNLSRGLDVVTTALPYLKGRIIYRTETCEDGTSAPPRAAISVSSDDPNVVLRECRPANGLPSFSKMKEEGAPAQLFSDDLYSLPTFIDTASKQSHPVLGTTYTPIEGGLILSMCVHHGVMDGRGLATLTELWASFTCQQYQNENTVLPMNLPDPDEPFTRTVRLATAVNDATNLESPGIEYYQNDRILEKDTPPCINPSDKRSSKIFAFSYDKLEYARSLLVDNGHVTINSVLSAVIWSNVTRIRLSRRPQKPPVQFSRFFQMVDGRRRLRPVIDEPGPYLGNVVLTSTADVALDVLATTGAFDHHQISLMAPITRAIINASTRVTKEHISGFLEILQRVQDPASLGVGCMSQHGIDFISSSWANLPLYECDFGSVFSQGCAEGTGGRPAFVRYPYVDYADGNMIVLPRQRFPTGKDEIIEVYVMLAEDDLLALSEDDRFCSWLKES</sequence>
<name>A0A8J2IRH6_FUSEQ</name>
<dbReference type="Proteomes" id="UP000693738">
    <property type="component" value="Unassembled WGS sequence"/>
</dbReference>
<dbReference type="PANTHER" id="PTHR31642">
    <property type="entry name" value="TRICHOTHECENE 3-O-ACETYLTRANSFERASE"/>
    <property type="match status" value="1"/>
</dbReference>
<gene>
    <name evidence="2" type="ORF">FEQUK3_LOCUS8310</name>
</gene>
<dbReference type="EMBL" id="CAJSTJ010000151">
    <property type="protein sequence ID" value="CAG7562578.1"/>
    <property type="molecule type" value="Genomic_DNA"/>
</dbReference>
<keyword evidence="1" id="KW-0808">Transferase</keyword>
<proteinExistence type="predicted"/>
<evidence type="ECO:0008006" key="4">
    <source>
        <dbReference type="Google" id="ProtNLM"/>
    </source>
</evidence>
<protein>
    <recommendedName>
        <fullName evidence="4">Trichothecene 3-O-acetyltransferase</fullName>
    </recommendedName>
</protein>
<dbReference type="Pfam" id="PF02458">
    <property type="entry name" value="Transferase"/>
    <property type="match status" value="1"/>
</dbReference>
<accession>A0A8J2IRH6</accession>
<dbReference type="InterPro" id="IPR050317">
    <property type="entry name" value="Plant_Fungal_Acyltransferase"/>
</dbReference>
<evidence type="ECO:0000313" key="3">
    <source>
        <dbReference type="Proteomes" id="UP000693738"/>
    </source>
</evidence>